<comment type="caution">
    <text evidence="3">The sequence shown here is derived from an EMBL/GenBank/DDBJ whole genome shotgun (WGS) entry which is preliminary data.</text>
</comment>
<keyword evidence="4" id="KW-1185">Reference proteome</keyword>
<evidence type="ECO:0000313" key="4">
    <source>
        <dbReference type="Proteomes" id="UP001168877"/>
    </source>
</evidence>
<protein>
    <recommendedName>
        <fullName evidence="2">DUF4220 domain-containing protein</fullName>
    </recommendedName>
</protein>
<evidence type="ECO:0000259" key="2">
    <source>
        <dbReference type="Pfam" id="PF13968"/>
    </source>
</evidence>
<dbReference type="InterPro" id="IPR025315">
    <property type="entry name" value="DUF4220"/>
</dbReference>
<accession>A0AA39SIQ8</accession>
<gene>
    <name evidence="3" type="ORF">LWI29_002560</name>
</gene>
<name>A0AA39SIQ8_ACESA</name>
<reference evidence="3" key="1">
    <citation type="journal article" date="2022" name="Plant J.">
        <title>Strategies of tolerance reflected in two North American maple genomes.</title>
        <authorList>
            <person name="McEvoy S.L."/>
            <person name="Sezen U.U."/>
            <person name="Trouern-Trend A."/>
            <person name="McMahon S.M."/>
            <person name="Schaberg P.G."/>
            <person name="Yang J."/>
            <person name="Wegrzyn J.L."/>
            <person name="Swenson N.G."/>
        </authorList>
    </citation>
    <scope>NUCLEOTIDE SEQUENCE</scope>
    <source>
        <strain evidence="3">NS2018</strain>
    </source>
</reference>
<dbReference type="PANTHER" id="PTHR31325">
    <property type="entry name" value="OS01G0798800 PROTEIN-RELATED"/>
    <property type="match status" value="1"/>
</dbReference>
<reference evidence="3" key="2">
    <citation type="submission" date="2023-06" db="EMBL/GenBank/DDBJ databases">
        <authorList>
            <person name="Swenson N.G."/>
            <person name="Wegrzyn J.L."/>
            <person name="Mcevoy S.L."/>
        </authorList>
    </citation>
    <scope>NUCLEOTIDE SEQUENCE</scope>
    <source>
        <strain evidence="3">NS2018</strain>
        <tissue evidence="3">Leaf</tissue>
    </source>
</reference>
<evidence type="ECO:0000313" key="3">
    <source>
        <dbReference type="EMBL" id="KAK0595012.1"/>
    </source>
</evidence>
<dbReference type="AlphaFoldDB" id="A0AA39SIQ8"/>
<organism evidence="3 4">
    <name type="scientific">Acer saccharum</name>
    <name type="common">Sugar maple</name>
    <dbReference type="NCBI Taxonomy" id="4024"/>
    <lineage>
        <taxon>Eukaryota</taxon>
        <taxon>Viridiplantae</taxon>
        <taxon>Streptophyta</taxon>
        <taxon>Embryophyta</taxon>
        <taxon>Tracheophyta</taxon>
        <taxon>Spermatophyta</taxon>
        <taxon>Magnoliopsida</taxon>
        <taxon>eudicotyledons</taxon>
        <taxon>Gunneridae</taxon>
        <taxon>Pentapetalae</taxon>
        <taxon>rosids</taxon>
        <taxon>malvids</taxon>
        <taxon>Sapindales</taxon>
        <taxon>Sapindaceae</taxon>
        <taxon>Hippocastanoideae</taxon>
        <taxon>Acereae</taxon>
        <taxon>Acer</taxon>
    </lineage>
</organism>
<evidence type="ECO:0000256" key="1">
    <source>
        <dbReference type="SAM" id="Phobius"/>
    </source>
</evidence>
<keyword evidence="1" id="KW-0812">Transmembrane</keyword>
<dbReference type="Pfam" id="PF13968">
    <property type="entry name" value="DUF4220"/>
    <property type="match status" value="1"/>
</dbReference>
<keyword evidence="1" id="KW-1133">Transmembrane helix</keyword>
<feature type="transmembrane region" description="Helical" evidence="1">
    <location>
        <begin position="34"/>
        <end position="55"/>
    </location>
</feature>
<sequence>MSPKYAFKVIEIELGMMYDLLYTKAPLLYTRRGLVLRLITFVLTCSVMVLFPVLVDKHKYSKYKNHPILKTLNSAGSSKKRWSNNMSQYTLVSFTANKAKTEMQTAKFLDTTRVTGNYWHCEVSDDLRKLIFMYVEEKAEDPETSRRNKRRPPFTEFPSTLHVGERLIMTRTSLTSTHLLPNIGKNINEKFECSIIIWHIATEVCDRINFRRIRKMVEQRILSRSRETNYIDRFDKKFKAKACESLLEMSRDSQHDFGIDINSDLIYYAVKLVNEVNGKYSQTQSLQSKWKMSKINDTCCIS</sequence>
<proteinExistence type="predicted"/>
<dbReference type="EMBL" id="JAUESC010000004">
    <property type="protein sequence ID" value="KAK0595012.1"/>
    <property type="molecule type" value="Genomic_DNA"/>
</dbReference>
<dbReference type="Proteomes" id="UP001168877">
    <property type="component" value="Unassembled WGS sequence"/>
</dbReference>
<feature type="domain" description="DUF4220" evidence="2">
    <location>
        <begin position="5"/>
        <end position="62"/>
    </location>
</feature>
<keyword evidence="1" id="KW-0472">Membrane</keyword>